<dbReference type="InterPro" id="IPR056277">
    <property type="entry name" value="PPIase_AIP"/>
</dbReference>
<dbReference type="PANTHER" id="PTHR11242">
    <property type="entry name" value="ARYL HYDROCARBON RECEPTOR INTERACTING PROTEIN RELATED"/>
    <property type="match status" value="1"/>
</dbReference>
<gene>
    <name evidence="7" type="ORF">CAMP_LOCUS4398</name>
</gene>
<dbReference type="InterPro" id="IPR011990">
    <property type="entry name" value="TPR-like_helical_dom_sf"/>
</dbReference>
<reference evidence="7" key="1">
    <citation type="submission" date="2022-11" db="EMBL/GenBank/DDBJ databases">
        <authorList>
            <person name="Kikuchi T."/>
        </authorList>
    </citation>
    <scope>NUCLEOTIDE SEQUENCE</scope>
    <source>
        <strain evidence="7">PS1010</strain>
    </source>
</reference>
<protein>
    <recommendedName>
        <fullName evidence="6">AIP/AIPL N-terminal FKBP-type PPIase domain-containing protein</fullName>
    </recommendedName>
</protein>
<evidence type="ECO:0000256" key="5">
    <source>
        <dbReference type="PROSITE-ProRule" id="PRU00339"/>
    </source>
</evidence>
<dbReference type="GO" id="GO:0003755">
    <property type="term" value="F:peptidyl-prolyl cis-trans isomerase activity"/>
    <property type="evidence" value="ECO:0007669"/>
    <property type="project" value="InterPro"/>
</dbReference>
<keyword evidence="3" id="KW-0677">Repeat</keyword>
<accession>A0A9P1MZB7</accession>
<evidence type="ECO:0000313" key="7">
    <source>
        <dbReference type="EMBL" id="CAI5441761.1"/>
    </source>
</evidence>
<dbReference type="PROSITE" id="PS50005">
    <property type="entry name" value="TPR"/>
    <property type="match status" value="1"/>
</dbReference>
<keyword evidence="2" id="KW-0963">Cytoplasm</keyword>
<dbReference type="PANTHER" id="PTHR11242:SF0">
    <property type="entry name" value="TPR_REGION DOMAIN-CONTAINING PROTEIN"/>
    <property type="match status" value="1"/>
</dbReference>
<dbReference type="Gene3D" id="3.10.50.40">
    <property type="match status" value="1"/>
</dbReference>
<evidence type="ECO:0000256" key="4">
    <source>
        <dbReference type="ARBA" id="ARBA00022803"/>
    </source>
</evidence>
<dbReference type="OrthoDB" id="5829758at2759"/>
<feature type="repeat" description="TPR" evidence="5">
    <location>
        <begin position="241"/>
        <end position="274"/>
    </location>
</feature>
<dbReference type="SUPFAM" id="SSF48452">
    <property type="entry name" value="TPR-like"/>
    <property type="match status" value="1"/>
</dbReference>
<dbReference type="Proteomes" id="UP001152747">
    <property type="component" value="Unassembled WGS sequence"/>
</dbReference>
<dbReference type="InterPro" id="IPR046357">
    <property type="entry name" value="PPIase_dom_sf"/>
</dbReference>
<dbReference type="InterPro" id="IPR019734">
    <property type="entry name" value="TPR_rpt"/>
</dbReference>
<evidence type="ECO:0000259" key="6">
    <source>
        <dbReference type="Pfam" id="PF23322"/>
    </source>
</evidence>
<dbReference type="InterPro" id="IPR039663">
    <property type="entry name" value="AIP/AIPL1/TTC9"/>
</dbReference>
<dbReference type="Gene3D" id="1.25.40.10">
    <property type="entry name" value="Tetratricopeptide repeat domain"/>
    <property type="match status" value="1"/>
</dbReference>
<feature type="domain" description="AIP/AIPL N-terminal FKBP-type PPIase" evidence="6">
    <location>
        <begin position="53"/>
        <end position="165"/>
    </location>
</feature>
<dbReference type="GO" id="GO:0005737">
    <property type="term" value="C:cytoplasm"/>
    <property type="evidence" value="ECO:0007669"/>
    <property type="project" value="UniProtKB-SubCell"/>
</dbReference>
<evidence type="ECO:0000256" key="1">
    <source>
        <dbReference type="ARBA" id="ARBA00004496"/>
    </source>
</evidence>
<proteinExistence type="predicted"/>
<dbReference type="EMBL" id="CANHGI010000002">
    <property type="protein sequence ID" value="CAI5441761.1"/>
    <property type="molecule type" value="Genomic_DNA"/>
</dbReference>
<evidence type="ECO:0000256" key="2">
    <source>
        <dbReference type="ARBA" id="ARBA00022490"/>
    </source>
</evidence>
<dbReference type="SMART" id="SM00028">
    <property type="entry name" value="TPR"/>
    <property type="match status" value="3"/>
</dbReference>
<evidence type="ECO:0000313" key="8">
    <source>
        <dbReference type="Proteomes" id="UP001152747"/>
    </source>
</evidence>
<dbReference type="AlphaFoldDB" id="A0A9P1MZB7"/>
<dbReference type="Pfam" id="PF23322">
    <property type="entry name" value="PPIase_AIP"/>
    <property type="match status" value="1"/>
</dbReference>
<comment type="subcellular location">
    <subcellularLocation>
        <location evidence="1">Cytoplasm</location>
    </subcellularLocation>
</comment>
<keyword evidence="8" id="KW-1185">Reference proteome</keyword>
<keyword evidence="4 5" id="KW-0802">TPR repeat</keyword>
<comment type="caution">
    <text evidence="7">The sequence shown here is derived from an EMBL/GenBank/DDBJ whole genome shotgun (WGS) entry which is preliminary data.</text>
</comment>
<evidence type="ECO:0000256" key="3">
    <source>
        <dbReference type="ARBA" id="ARBA00022737"/>
    </source>
</evidence>
<sequence>MINPRVVKKTLNAGKGKISEWKDGTKAVFNYQTLMPIDPIDKEKGMPEDKDAYKSIDDTRKKWPDGYGKPLELIFGKKFQLPVFETCLRSMLVDEISQFDVDLIELVQYPFVSKKLRDISKPKCGGHDHVSTHMCAATIAKGTGYEQLDHLLKNPRPLRFIFHLLEVFEPDQYEAESWQLNEKDKLESVEVLRVKGNQHFVNKEYREAIDNYRDALTRLDTLILREKPGEPEWEVLDRKNIALYSNMSQCYLNVGDLHEAEETSTEVLKRDEKNEKALYRRARARIAAWKLDEAEEDLKTLLRFHPAAVGIVSKEIKILEAKRIEKETSSKDTFTKMFKN</sequence>
<name>A0A9P1MZB7_9PELO</name>
<organism evidence="7 8">
    <name type="scientific">Caenorhabditis angaria</name>
    <dbReference type="NCBI Taxonomy" id="860376"/>
    <lineage>
        <taxon>Eukaryota</taxon>
        <taxon>Metazoa</taxon>
        <taxon>Ecdysozoa</taxon>
        <taxon>Nematoda</taxon>
        <taxon>Chromadorea</taxon>
        <taxon>Rhabditida</taxon>
        <taxon>Rhabditina</taxon>
        <taxon>Rhabditomorpha</taxon>
        <taxon>Rhabditoidea</taxon>
        <taxon>Rhabditidae</taxon>
        <taxon>Peloderinae</taxon>
        <taxon>Caenorhabditis</taxon>
    </lineage>
</organism>